<dbReference type="PRINTS" id="PR00985">
    <property type="entry name" value="TRNASYNTHLEU"/>
</dbReference>
<feature type="domain" description="Methionyl/Valyl/Leucyl/Isoleucyl-tRNA synthetase anticodon-binding" evidence="13">
    <location>
        <begin position="727"/>
        <end position="842"/>
    </location>
</feature>
<dbReference type="InterPro" id="IPR002302">
    <property type="entry name" value="Leu-tRNA-ligase"/>
</dbReference>
<evidence type="ECO:0000313" key="17">
    <source>
        <dbReference type="Proteomes" id="UP000054350"/>
    </source>
</evidence>
<organism evidence="16 17">
    <name type="scientific">Allomyces macrogynus (strain ATCC 38327)</name>
    <name type="common">Allomyces javanicus var. macrogynus</name>
    <dbReference type="NCBI Taxonomy" id="578462"/>
    <lineage>
        <taxon>Eukaryota</taxon>
        <taxon>Fungi</taxon>
        <taxon>Fungi incertae sedis</taxon>
        <taxon>Blastocladiomycota</taxon>
        <taxon>Blastocladiomycetes</taxon>
        <taxon>Blastocladiales</taxon>
        <taxon>Blastocladiaceae</taxon>
        <taxon>Allomyces</taxon>
    </lineage>
</organism>
<evidence type="ECO:0000256" key="4">
    <source>
        <dbReference type="ARBA" id="ARBA00022598"/>
    </source>
</evidence>
<dbReference type="Pfam" id="PF13603">
    <property type="entry name" value="tRNA-synt_1_2"/>
    <property type="match status" value="1"/>
</dbReference>
<dbReference type="Gene3D" id="3.90.740.10">
    <property type="entry name" value="Valyl/Leucyl/Isoleucyl-tRNA synthetase, editing domain"/>
    <property type="match status" value="1"/>
</dbReference>
<evidence type="ECO:0000259" key="12">
    <source>
        <dbReference type="Pfam" id="PF00133"/>
    </source>
</evidence>
<dbReference type="VEuPathDB" id="FungiDB:AMAG_16606"/>
<dbReference type="PROSITE" id="PS00178">
    <property type="entry name" value="AA_TRNA_LIGASE_I"/>
    <property type="match status" value="1"/>
</dbReference>
<dbReference type="CDD" id="cd00812">
    <property type="entry name" value="LeuRS_core"/>
    <property type="match status" value="1"/>
</dbReference>
<dbReference type="AlphaFoldDB" id="A0A0L0TBL9"/>
<dbReference type="EC" id="6.1.1.4" evidence="3"/>
<keyword evidence="7 11" id="KW-0648">Protein biosynthesis</keyword>
<proteinExistence type="inferred from homology"/>
<dbReference type="HAMAP" id="MF_00049_B">
    <property type="entry name" value="Leu_tRNA_synth_B"/>
    <property type="match status" value="1"/>
</dbReference>
<comment type="catalytic activity">
    <reaction evidence="10">
        <text>tRNA(Leu) + L-leucine + ATP = L-leucyl-tRNA(Leu) + AMP + diphosphate</text>
        <dbReference type="Rhea" id="RHEA:11688"/>
        <dbReference type="Rhea" id="RHEA-COMP:9613"/>
        <dbReference type="Rhea" id="RHEA-COMP:9622"/>
        <dbReference type="ChEBI" id="CHEBI:30616"/>
        <dbReference type="ChEBI" id="CHEBI:33019"/>
        <dbReference type="ChEBI" id="CHEBI:57427"/>
        <dbReference type="ChEBI" id="CHEBI:78442"/>
        <dbReference type="ChEBI" id="CHEBI:78494"/>
        <dbReference type="ChEBI" id="CHEBI:456215"/>
        <dbReference type="EC" id="6.1.1.4"/>
    </reaction>
</comment>
<evidence type="ECO:0000259" key="14">
    <source>
        <dbReference type="Pfam" id="PF09334"/>
    </source>
</evidence>
<dbReference type="PANTHER" id="PTHR43740">
    <property type="entry name" value="LEUCYL-TRNA SYNTHETASE"/>
    <property type="match status" value="1"/>
</dbReference>
<dbReference type="GO" id="GO:0005739">
    <property type="term" value="C:mitochondrion"/>
    <property type="evidence" value="ECO:0007669"/>
    <property type="project" value="TreeGrafter"/>
</dbReference>
<dbReference type="GO" id="GO:0002161">
    <property type="term" value="F:aminoacyl-tRNA deacylase activity"/>
    <property type="evidence" value="ECO:0007669"/>
    <property type="project" value="InterPro"/>
</dbReference>
<evidence type="ECO:0000256" key="11">
    <source>
        <dbReference type="RuleBase" id="RU363035"/>
    </source>
</evidence>
<dbReference type="Gene3D" id="1.10.730.10">
    <property type="entry name" value="Isoleucyl-tRNA Synthetase, Domain 1"/>
    <property type="match status" value="1"/>
</dbReference>
<dbReference type="NCBIfam" id="TIGR00396">
    <property type="entry name" value="leuS_bact"/>
    <property type="match status" value="1"/>
</dbReference>
<reference evidence="17" key="2">
    <citation type="submission" date="2009-11" db="EMBL/GenBank/DDBJ databases">
        <title>The Genome Sequence of Allomyces macrogynus strain ATCC 38327.</title>
        <authorList>
            <consortium name="The Broad Institute Genome Sequencing Platform"/>
            <person name="Russ C."/>
            <person name="Cuomo C."/>
            <person name="Shea T."/>
            <person name="Young S.K."/>
            <person name="Zeng Q."/>
            <person name="Koehrsen M."/>
            <person name="Haas B."/>
            <person name="Borodovsky M."/>
            <person name="Guigo R."/>
            <person name="Alvarado L."/>
            <person name="Berlin A."/>
            <person name="Borenstein D."/>
            <person name="Chen Z."/>
            <person name="Engels R."/>
            <person name="Freedman E."/>
            <person name="Gellesch M."/>
            <person name="Goldberg J."/>
            <person name="Griggs A."/>
            <person name="Gujja S."/>
            <person name="Heiman D."/>
            <person name="Hepburn T."/>
            <person name="Howarth C."/>
            <person name="Jen D."/>
            <person name="Larson L."/>
            <person name="Lewis B."/>
            <person name="Mehta T."/>
            <person name="Park D."/>
            <person name="Pearson M."/>
            <person name="Roberts A."/>
            <person name="Saif S."/>
            <person name="Shenoy N."/>
            <person name="Sisk P."/>
            <person name="Stolte C."/>
            <person name="Sykes S."/>
            <person name="Walk T."/>
            <person name="White J."/>
            <person name="Yandava C."/>
            <person name="Burger G."/>
            <person name="Gray M.W."/>
            <person name="Holland P.W.H."/>
            <person name="King N."/>
            <person name="Lang F.B.F."/>
            <person name="Roger A.J."/>
            <person name="Ruiz-Trillo I."/>
            <person name="Lander E."/>
            <person name="Nusbaum C."/>
        </authorList>
    </citation>
    <scope>NUCLEOTIDE SEQUENCE [LARGE SCALE GENOMIC DNA]</scope>
    <source>
        <strain evidence="17">ATCC 38327</strain>
    </source>
</reference>
<evidence type="ECO:0000256" key="3">
    <source>
        <dbReference type="ARBA" id="ARBA00013164"/>
    </source>
</evidence>
<evidence type="ECO:0000256" key="6">
    <source>
        <dbReference type="ARBA" id="ARBA00022840"/>
    </source>
</evidence>
<accession>A0A0L0TBL9</accession>
<dbReference type="GO" id="GO:0006429">
    <property type="term" value="P:leucyl-tRNA aminoacylation"/>
    <property type="evidence" value="ECO:0007669"/>
    <property type="project" value="InterPro"/>
</dbReference>
<comment type="similarity">
    <text evidence="2 11">Belongs to the class-I aminoacyl-tRNA synthetase family.</text>
</comment>
<evidence type="ECO:0000313" key="16">
    <source>
        <dbReference type="EMBL" id="KNE72111.1"/>
    </source>
</evidence>
<dbReference type="GO" id="GO:0005524">
    <property type="term" value="F:ATP binding"/>
    <property type="evidence" value="ECO:0007669"/>
    <property type="project" value="UniProtKB-KW"/>
</dbReference>
<dbReference type="Gene3D" id="3.40.50.620">
    <property type="entry name" value="HUPs"/>
    <property type="match status" value="2"/>
</dbReference>
<feature type="domain" description="Aminoacyl-tRNA synthetase class Ia" evidence="12">
    <location>
        <begin position="454"/>
        <end position="602"/>
    </location>
</feature>
<evidence type="ECO:0000256" key="5">
    <source>
        <dbReference type="ARBA" id="ARBA00022741"/>
    </source>
</evidence>
<dbReference type="GO" id="GO:0032543">
    <property type="term" value="P:mitochondrial translation"/>
    <property type="evidence" value="ECO:0007669"/>
    <property type="project" value="TreeGrafter"/>
</dbReference>
<evidence type="ECO:0000256" key="8">
    <source>
        <dbReference type="ARBA" id="ARBA00023146"/>
    </source>
</evidence>
<dbReference type="SUPFAM" id="SSF52374">
    <property type="entry name" value="Nucleotidylyl transferase"/>
    <property type="match status" value="1"/>
</dbReference>
<evidence type="ECO:0000256" key="10">
    <source>
        <dbReference type="ARBA" id="ARBA00047469"/>
    </source>
</evidence>
<keyword evidence="6 11" id="KW-0067">ATP-binding</keyword>
<dbReference type="OMA" id="DDVDWAD"/>
<keyword evidence="17" id="KW-1185">Reference proteome</keyword>
<dbReference type="Pfam" id="PF00133">
    <property type="entry name" value="tRNA-synt_1"/>
    <property type="match status" value="1"/>
</dbReference>
<dbReference type="STRING" id="578462.A0A0L0TBL9"/>
<dbReference type="InterPro" id="IPR014729">
    <property type="entry name" value="Rossmann-like_a/b/a_fold"/>
</dbReference>
<evidence type="ECO:0000259" key="13">
    <source>
        <dbReference type="Pfam" id="PF08264"/>
    </source>
</evidence>
<evidence type="ECO:0000256" key="7">
    <source>
        <dbReference type="ARBA" id="ARBA00022917"/>
    </source>
</evidence>
<evidence type="ECO:0000256" key="1">
    <source>
        <dbReference type="ARBA" id="ARBA00004496"/>
    </source>
</evidence>
<dbReference type="EMBL" id="GG745377">
    <property type="protein sequence ID" value="KNE72111.1"/>
    <property type="molecule type" value="Genomic_DNA"/>
</dbReference>
<dbReference type="eggNOG" id="KOG0435">
    <property type="taxonomic scope" value="Eukaryota"/>
</dbReference>
<dbReference type="Pfam" id="PF09334">
    <property type="entry name" value="tRNA-synt_1g"/>
    <property type="match status" value="1"/>
</dbReference>
<comment type="subcellular location">
    <subcellularLocation>
        <location evidence="1">Cytoplasm</location>
    </subcellularLocation>
</comment>
<dbReference type="Proteomes" id="UP000054350">
    <property type="component" value="Unassembled WGS sequence"/>
</dbReference>
<name>A0A0L0TBL9_ALLM3</name>
<dbReference type="SUPFAM" id="SSF50677">
    <property type="entry name" value="ValRS/IleRS/LeuRS editing domain"/>
    <property type="match status" value="1"/>
</dbReference>
<dbReference type="OrthoDB" id="15954at2759"/>
<dbReference type="InterPro" id="IPR009008">
    <property type="entry name" value="Val/Leu/Ile-tRNA-synth_edit"/>
</dbReference>
<evidence type="ECO:0000259" key="15">
    <source>
        <dbReference type="Pfam" id="PF13603"/>
    </source>
</evidence>
<feature type="domain" description="Methionyl/Leucyl tRNA synthetase" evidence="14">
    <location>
        <begin position="90"/>
        <end position="227"/>
    </location>
</feature>
<dbReference type="InterPro" id="IPR001412">
    <property type="entry name" value="aa-tRNA-synth_I_CS"/>
</dbReference>
<dbReference type="GO" id="GO:0004823">
    <property type="term" value="F:leucine-tRNA ligase activity"/>
    <property type="evidence" value="ECO:0007669"/>
    <property type="project" value="UniProtKB-EC"/>
</dbReference>
<dbReference type="PANTHER" id="PTHR43740:SF2">
    <property type="entry name" value="LEUCINE--TRNA LIGASE, MITOCHONDRIAL"/>
    <property type="match status" value="1"/>
</dbReference>
<keyword evidence="4 11" id="KW-0436">Ligase</keyword>
<reference evidence="16 17" key="1">
    <citation type="submission" date="2009-11" db="EMBL/GenBank/DDBJ databases">
        <title>Annotation of Allomyces macrogynus ATCC 38327.</title>
        <authorList>
            <consortium name="The Broad Institute Genome Sequencing Platform"/>
            <person name="Russ C."/>
            <person name="Cuomo C."/>
            <person name="Burger G."/>
            <person name="Gray M.W."/>
            <person name="Holland P.W.H."/>
            <person name="King N."/>
            <person name="Lang F.B.F."/>
            <person name="Roger A.J."/>
            <person name="Ruiz-Trillo I."/>
            <person name="Young S.K."/>
            <person name="Zeng Q."/>
            <person name="Gargeya S."/>
            <person name="Fitzgerald M."/>
            <person name="Haas B."/>
            <person name="Abouelleil A."/>
            <person name="Alvarado L."/>
            <person name="Arachchi H.M."/>
            <person name="Berlin A."/>
            <person name="Chapman S.B."/>
            <person name="Gearin G."/>
            <person name="Goldberg J."/>
            <person name="Griggs A."/>
            <person name="Gujja S."/>
            <person name="Hansen M."/>
            <person name="Heiman D."/>
            <person name="Howarth C."/>
            <person name="Larimer J."/>
            <person name="Lui A."/>
            <person name="MacDonald P.J.P."/>
            <person name="McCowen C."/>
            <person name="Montmayeur A."/>
            <person name="Murphy C."/>
            <person name="Neiman D."/>
            <person name="Pearson M."/>
            <person name="Priest M."/>
            <person name="Roberts A."/>
            <person name="Saif S."/>
            <person name="Shea T."/>
            <person name="Sisk P."/>
            <person name="Stolte C."/>
            <person name="Sykes S."/>
            <person name="Wortman J."/>
            <person name="Nusbaum C."/>
            <person name="Birren B."/>
        </authorList>
    </citation>
    <scope>NUCLEOTIDE SEQUENCE [LARGE SCALE GENOMIC DNA]</scope>
    <source>
        <strain evidence="16 17">ATCC 38327</strain>
    </source>
</reference>
<dbReference type="InterPro" id="IPR013155">
    <property type="entry name" value="M/V/L/I-tRNA-synth_anticd-bd"/>
</dbReference>
<dbReference type="InterPro" id="IPR002300">
    <property type="entry name" value="aa-tRNA-synth_Ia"/>
</dbReference>
<dbReference type="InterPro" id="IPR015413">
    <property type="entry name" value="Methionyl/Leucyl_tRNA_Synth"/>
</dbReference>
<dbReference type="InterPro" id="IPR025709">
    <property type="entry name" value="Leu_tRNA-synth_edit"/>
</dbReference>
<sequence>MQALRAVSRASVHRPAWIPSPRSIPAPLSIAARAPGRTMATPTAITPPSPTSKPALKKFPFAYDVSRIESTWRNVPIPRSASSSPDNKYYVLVMFPYPSGNLHMGHVRVYTLSDIMARYHRMRGRAVINPMGWDAFGLPAENAALERHVHPETWTLSNIEDMKGQMYLIGLDYDWEREVATCLPDYYKHTQALFLEMAKAGLAYRKEALVNWDPIDKTVLANEQVDAEGRSWRSGAVVEKKKLNQWFLRITDFADDLLDGLNHVEWPTEVKQMQRNWIGKSTGMHFDFSLTTDADTRVKVFTSRPETLPGATFLAIAPDHPLLDHVPADRRADVHAAAAQYLKEQQFGQYNEAKRGLATGLFVTHPLTHVPLPVYVSNYVLGDYGTGAVMGVPAHDARDAEFAAAHGLPVVQVLGDDGTVLPSCGAPLAGLSATDATAHLAATQIGTPTTQYKLRDWLISRQRYWGCPIPIVHCPSCGPVPVPASDLPVLLPPGMHDARDTTCACPSCARTDAVRDPDTMDTFVDSAWYFMRYLDSTNPNAPFDLEKVKQGMPVDLYIGGIEHAILHLLYARFVTKFVDRHLGPLPNRGEPFTKLLAQGMVHGRTLKDPATGRYLKPAEIDWTNPSRPTFDGGKVPKITYEKMSKSKYNGVAPEDVIAAYGSDVVRAYIIAKAPPAQVLEWDEDAIVGLARWTNRVYALVEQRVNSGVGFNPAAVEGVPKEMSRDEKALWATTNELHEQTTNALEHPHNLNTYPSNLIKLTHALAAFPSSTPSPVYDLCLARLIQLMAPLTPALAQELWHQLGAPGSVWAEWPAHAAVQRETVTVIVQVNGKTRGTVDVDVDQLDKAPTMVERSEIGTKWLHGKTIKKVIVAGKGKVVNFVVAA</sequence>
<gene>
    <name evidence="16" type="ORF">AMAG_16606</name>
</gene>
<dbReference type="SUPFAM" id="SSF47323">
    <property type="entry name" value="Anticodon-binding domain of a subclass of class I aminoacyl-tRNA synthetases"/>
    <property type="match status" value="1"/>
</dbReference>
<keyword evidence="8 11" id="KW-0030">Aminoacyl-tRNA synthetase</keyword>
<feature type="domain" description="Leucyl-tRNA synthetase editing" evidence="15">
    <location>
        <begin position="275"/>
        <end position="416"/>
    </location>
</feature>
<dbReference type="Pfam" id="PF08264">
    <property type="entry name" value="Anticodon_1"/>
    <property type="match status" value="1"/>
</dbReference>
<dbReference type="InterPro" id="IPR009080">
    <property type="entry name" value="tRNAsynth_Ia_anticodon-bd"/>
</dbReference>
<dbReference type="FunFam" id="1.10.730.10:FF:000002">
    <property type="entry name" value="Leucine--tRNA ligase"/>
    <property type="match status" value="1"/>
</dbReference>
<evidence type="ECO:0000256" key="2">
    <source>
        <dbReference type="ARBA" id="ARBA00005594"/>
    </source>
</evidence>
<evidence type="ECO:0000256" key="9">
    <source>
        <dbReference type="ARBA" id="ARBA00030520"/>
    </source>
</evidence>
<protein>
    <recommendedName>
        <fullName evidence="3">leucine--tRNA ligase</fullName>
        <ecNumber evidence="3">6.1.1.4</ecNumber>
    </recommendedName>
    <alternativeName>
        <fullName evidence="9">Leucyl-tRNA synthetase</fullName>
    </alternativeName>
</protein>
<keyword evidence="5 11" id="KW-0547">Nucleotide-binding</keyword>